<evidence type="ECO:0000256" key="1">
    <source>
        <dbReference type="SAM" id="Phobius"/>
    </source>
</evidence>
<gene>
    <name evidence="2" type="ORF">B7P33_06625</name>
</gene>
<evidence type="ECO:0008006" key="4">
    <source>
        <dbReference type="Google" id="ProtNLM"/>
    </source>
</evidence>
<comment type="caution">
    <text evidence="2">The sequence shown here is derived from an EMBL/GenBank/DDBJ whole genome shotgun (WGS) entry which is preliminary data.</text>
</comment>
<keyword evidence="3" id="KW-1185">Reference proteome</keyword>
<dbReference type="Proteomes" id="UP000219559">
    <property type="component" value="Unassembled WGS sequence"/>
</dbReference>
<keyword evidence="1" id="KW-0472">Membrane</keyword>
<keyword evidence="1" id="KW-1133">Transmembrane helix</keyword>
<accession>A0A2A4GAQ8</accession>
<sequence length="97" mass="11929">MVLRGLFKPHKNKTYDYTPRYYNARKERLENLMKAKEAKSDEDYIKGYRRKTFREDWRTKKSQSMDVNRRLRLMVIVIFLFIFAYAAMKYGKLDFLL</sequence>
<name>A0A2A4GAQ8_9FLAO</name>
<reference evidence="2 3" key="1">
    <citation type="submission" date="2017-04" db="EMBL/GenBank/DDBJ databases">
        <title>A new member of the family Flavobacteriaceae isolated from ascidians.</title>
        <authorList>
            <person name="Chen L."/>
        </authorList>
    </citation>
    <scope>NUCLEOTIDE SEQUENCE [LARGE SCALE GENOMIC DNA]</scope>
    <source>
        <strain evidence="2 3">HQA918</strain>
    </source>
</reference>
<dbReference type="EMBL" id="NBWU01000002">
    <property type="protein sequence ID" value="PCE65068.1"/>
    <property type="molecule type" value="Genomic_DNA"/>
</dbReference>
<dbReference type="AlphaFoldDB" id="A0A2A4GAQ8"/>
<feature type="transmembrane region" description="Helical" evidence="1">
    <location>
        <begin position="71"/>
        <end position="88"/>
    </location>
</feature>
<dbReference type="OrthoDB" id="1451533at2"/>
<protein>
    <recommendedName>
        <fullName evidence="4">Riboflavin synthase subunit beta</fullName>
    </recommendedName>
</protein>
<evidence type="ECO:0000313" key="3">
    <source>
        <dbReference type="Proteomes" id="UP000219559"/>
    </source>
</evidence>
<keyword evidence="1" id="KW-0812">Transmembrane</keyword>
<proteinExistence type="predicted"/>
<organism evidence="2 3">
    <name type="scientific">Sediminicola luteus</name>
    <dbReference type="NCBI Taxonomy" id="319238"/>
    <lineage>
        <taxon>Bacteria</taxon>
        <taxon>Pseudomonadati</taxon>
        <taxon>Bacteroidota</taxon>
        <taxon>Flavobacteriia</taxon>
        <taxon>Flavobacteriales</taxon>
        <taxon>Flavobacteriaceae</taxon>
        <taxon>Sediminicola</taxon>
    </lineage>
</organism>
<evidence type="ECO:0000313" key="2">
    <source>
        <dbReference type="EMBL" id="PCE65068.1"/>
    </source>
</evidence>